<comment type="similarity">
    <text evidence="1">Belongs to the GSP E family.</text>
</comment>
<dbReference type="SUPFAM" id="SSF52540">
    <property type="entry name" value="P-loop containing nucleoside triphosphate hydrolases"/>
    <property type="match status" value="1"/>
</dbReference>
<dbReference type="InterPro" id="IPR050921">
    <property type="entry name" value="T4SS_GSP_E_ATPase"/>
</dbReference>
<sequence>MILKNVSYFQEKENWKGRKEVTLIIDCKKCLKKEEPIFKSDRCLSCLLNHIYLNKGRKFTSISILPYETLIESHQLDMILDYFKKFKKIKKITKRIKNFRKKKCKFVEFKCNLILNPRILNKTHIFSWYNPITALNRFYNLYNHIKKVKLTNSICQNCQSQIEQSIRNILDFYENLTLIKELEHKNVNLHQFLFSKPFYLEDHHRKLPEMNSDENKVLLTCYEFGEFKSYQAEIYQVFGENEKFYQTKEYFGDDRDINYFEQITLDIMQRVEIPDLKNIIPLEALIDLYKNNSIRLLTSKYNLSDLNIKRVGLRITIKKLHLSKLFPLLSDDLIEEIFLDSPHDEIYLNHRHYGRCRTNLRLNFHEIDRIKTLLRLYSGKRLDYMNPSIKLVLENKYFHCRFGLDVEPIQIHNFALDIRKLNKKIFTIQDLLKMSTLNSLIAAFLYFNVLRRRNITVTGETDTGKTTLINALDLLVPKGFRKIYVESVTESINQREFGKHQLKYKVDSVEDEFSSKFTKSTLIKTLLHRSPDLIYLGEILTKEEAHAMFHCLAAGLKGFQTIHANDIKSLINRFIYHFEIDKSCLSDLGLLILMKKDLNERRIVTIAEICDDKSLGKELYDLIFRYDPISKNWKLIKSLYDTKVITELRKYESFSREQFISIIKIYTEIFELTSKIKGFSIVELNVFFNKISYFSSISFNSLKDFWSEWKKKWNLNH</sequence>
<gene>
    <name evidence="3" type="ORF">LCGC14_0563500</name>
</gene>
<dbReference type="InterPro" id="IPR027417">
    <property type="entry name" value="P-loop_NTPase"/>
</dbReference>
<dbReference type="AlphaFoldDB" id="A0A0F9S503"/>
<dbReference type="GO" id="GO:0016887">
    <property type="term" value="F:ATP hydrolysis activity"/>
    <property type="evidence" value="ECO:0007669"/>
    <property type="project" value="InterPro"/>
</dbReference>
<dbReference type="Gene3D" id="3.30.450.380">
    <property type="match status" value="1"/>
</dbReference>
<feature type="domain" description="Bacterial type II secretion system protein E" evidence="2">
    <location>
        <begin position="388"/>
        <end position="574"/>
    </location>
</feature>
<accession>A0A0F9S503</accession>
<evidence type="ECO:0000313" key="3">
    <source>
        <dbReference type="EMBL" id="KKN57322.1"/>
    </source>
</evidence>
<dbReference type="Pfam" id="PF00437">
    <property type="entry name" value="T2SSE"/>
    <property type="match status" value="1"/>
</dbReference>
<comment type="caution">
    <text evidence="3">The sequence shown here is derived from an EMBL/GenBank/DDBJ whole genome shotgun (WGS) entry which is preliminary data.</text>
</comment>
<organism evidence="3">
    <name type="scientific">marine sediment metagenome</name>
    <dbReference type="NCBI Taxonomy" id="412755"/>
    <lineage>
        <taxon>unclassified sequences</taxon>
        <taxon>metagenomes</taxon>
        <taxon>ecological metagenomes</taxon>
    </lineage>
</organism>
<dbReference type="EMBL" id="LAZR01000809">
    <property type="protein sequence ID" value="KKN57322.1"/>
    <property type="molecule type" value="Genomic_DNA"/>
</dbReference>
<dbReference type="InterPro" id="IPR001482">
    <property type="entry name" value="T2SS/T4SS_dom"/>
</dbReference>
<dbReference type="Gene3D" id="3.40.50.300">
    <property type="entry name" value="P-loop containing nucleotide triphosphate hydrolases"/>
    <property type="match status" value="1"/>
</dbReference>
<protein>
    <recommendedName>
        <fullName evidence="2">Bacterial type II secretion system protein E domain-containing protein</fullName>
    </recommendedName>
</protein>
<reference evidence="3" key="1">
    <citation type="journal article" date="2015" name="Nature">
        <title>Complex archaea that bridge the gap between prokaryotes and eukaryotes.</title>
        <authorList>
            <person name="Spang A."/>
            <person name="Saw J.H."/>
            <person name="Jorgensen S.L."/>
            <person name="Zaremba-Niedzwiedzka K."/>
            <person name="Martijn J."/>
            <person name="Lind A.E."/>
            <person name="van Eijk R."/>
            <person name="Schleper C."/>
            <person name="Guy L."/>
            <person name="Ettema T.J."/>
        </authorList>
    </citation>
    <scope>NUCLEOTIDE SEQUENCE</scope>
</reference>
<dbReference type="PANTHER" id="PTHR30486">
    <property type="entry name" value="TWITCHING MOTILITY PROTEIN PILT"/>
    <property type="match status" value="1"/>
</dbReference>
<proteinExistence type="inferred from homology"/>
<dbReference type="PANTHER" id="PTHR30486:SF6">
    <property type="entry name" value="TYPE IV PILUS RETRACTATION ATPASE PILT"/>
    <property type="match status" value="1"/>
</dbReference>
<evidence type="ECO:0000259" key="2">
    <source>
        <dbReference type="Pfam" id="PF00437"/>
    </source>
</evidence>
<evidence type="ECO:0000256" key="1">
    <source>
        <dbReference type="ARBA" id="ARBA00006611"/>
    </source>
</evidence>
<name>A0A0F9S503_9ZZZZ</name>